<dbReference type="Pfam" id="PF22863">
    <property type="entry name" value="TraI_middle"/>
    <property type="match status" value="1"/>
</dbReference>
<organism evidence="5 8">
    <name type="scientific">Sphingobium yanoikuyae</name>
    <name type="common">Sphingomonas yanoikuyae</name>
    <dbReference type="NCBI Taxonomy" id="13690"/>
    <lineage>
        <taxon>Bacteria</taxon>
        <taxon>Pseudomonadati</taxon>
        <taxon>Pseudomonadota</taxon>
        <taxon>Alphaproteobacteria</taxon>
        <taxon>Sphingomonadales</taxon>
        <taxon>Sphingomonadaceae</taxon>
        <taxon>Sphingobium</taxon>
    </lineage>
</organism>
<evidence type="ECO:0000313" key="9">
    <source>
        <dbReference type="Proteomes" id="UP000502611"/>
    </source>
</evidence>
<evidence type="ECO:0000313" key="6">
    <source>
        <dbReference type="EMBL" id="QJR04056.1"/>
    </source>
</evidence>
<sequence>MIVKRIRKARRKKRYLQHVMTAVHMSAAYILDLTTPENHAAHALPAYLLDHYNELREHAEAGEKVAVSGSRNLRSTKLREIQREMAAALHLAPNARDPIEHYVVSFREGEIPDAAQIEQVIEIFVAMMGYKNCQLLWSAHSNTSNFHIHILVTRVDLISGRPVLPAEGWEIDRLHQFAAVIEEAQGWSKEPNAIYTAQGGDVYDVQTGQMVRRADGSHLGLYKRNAKTNARFDNIEPELSSVASAMSAANSWFELHHLLLLQDTRYCLKGSGAMLIVGKKSYKPSTLGRQFSLPALQQKFGPYQPSPLAQQTPHDRYKEAYSRERKRVNEKKKKALQEAREAYLRTIQSIKADSELEVLLAEVRLQMILDEVEAQIKKAFEDARRTIAANQLAHDRWHAEGCPPAIPVTLPAFILPNQWKTENFAYSVSGDANLRIHHIDGRRILSESSAAIAAFNISRESTMLALRRAAQKWPGSALNLTGDHEFIEQCRIEANRLGLSVFHEGQQLIAAPSAMADRSSQRKTSETPIRSQEPHGTQIARKKMVDISNETPQPTDKKLPDVEHIADDLAYLQHLAQKHRGAGR</sequence>
<dbReference type="EMBL" id="CP053021">
    <property type="protein sequence ID" value="QJR04056.1"/>
    <property type="molecule type" value="Genomic_DNA"/>
</dbReference>
<feature type="coiled-coil region" evidence="1">
    <location>
        <begin position="314"/>
        <end position="389"/>
    </location>
</feature>
<dbReference type="AlphaFoldDB" id="A0A3G2UWZ2"/>
<evidence type="ECO:0000313" key="5">
    <source>
        <dbReference type="EMBL" id="AYO78768.1"/>
    </source>
</evidence>
<dbReference type="Proteomes" id="UP000502611">
    <property type="component" value="Chromosome"/>
</dbReference>
<evidence type="ECO:0000313" key="8">
    <source>
        <dbReference type="Proteomes" id="UP000280708"/>
    </source>
</evidence>
<evidence type="ECO:0000256" key="1">
    <source>
        <dbReference type="SAM" id="Coils"/>
    </source>
</evidence>
<dbReference type="Proteomes" id="UP000515377">
    <property type="component" value="Chromosome"/>
</dbReference>
<feature type="domain" description="TraI-like middle" evidence="4">
    <location>
        <begin position="243"/>
        <end position="305"/>
    </location>
</feature>
<dbReference type="EMBL" id="CP060122">
    <property type="protein sequence ID" value="QNG45187.1"/>
    <property type="molecule type" value="Genomic_DNA"/>
</dbReference>
<feature type="region of interest" description="Disordered" evidence="2">
    <location>
        <begin position="512"/>
        <end position="560"/>
    </location>
</feature>
<dbReference type="RefSeq" id="WP_122129880.1">
    <property type="nucleotide sequence ID" value="NZ_CP033230.1"/>
</dbReference>
<dbReference type="Proteomes" id="UP000280708">
    <property type="component" value="Chromosome"/>
</dbReference>
<evidence type="ECO:0000313" key="10">
    <source>
        <dbReference type="Proteomes" id="UP000515377"/>
    </source>
</evidence>
<dbReference type="InterPro" id="IPR005094">
    <property type="entry name" value="Endonuclease_MobA/VirD2"/>
</dbReference>
<gene>
    <name evidence="5" type="ORF">EBF16_18845</name>
    <name evidence="7" type="ORF">H3V42_25765</name>
    <name evidence="6" type="ORF">HH800_18750</name>
</gene>
<proteinExistence type="predicted"/>
<reference evidence="6 9" key="2">
    <citation type="submission" date="2020-04" db="EMBL/GenBank/DDBJ databases">
        <title>The Whole Genome Analysis of High salt-tolerant Sphingobium yanoikuyae YC-XJ2 with Aryl organophosphorus flame retardants (aryl-OPFRs)-degrading capacity and characteristics of Related phosphotriesterase.</title>
        <authorList>
            <person name="Li X."/>
        </authorList>
    </citation>
    <scope>NUCLEOTIDE SEQUENCE [LARGE SCALE GENOMIC DNA]</scope>
    <source>
        <strain evidence="6 9">YC-XJ2</strain>
    </source>
</reference>
<keyword evidence="1" id="KW-0175">Coiled coil</keyword>
<evidence type="ECO:0000256" key="2">
    <source>
        <dbReference type="SAM" id="MobiDB-lite"/>
    </source>
</evidence>
<protein>
    <submittedName>
        <fullName evidence="6">Relaxase/mobilization nuclease domain-containing protein</fullName>
    </submittedName>
</protein>
<dbReference type="EMBL" id="CP033230">
    <property type="protein sequence ID" value="AYO78768.1"/>
    <property type="molecule type" value="Genomic_DNA"/>
</dbReference>
<dbReference type="Pfam" id="PF03432">
    <property type="entry name" value="Relaxase"/>
    <property type="match status" value="1"/>
</dbReference>
<evidence type="ECO:0000259" key="4">
    <source>
        <dbReference type="Pfam" id="PF22863"/>
    </source>
</evidence>
<evidence type="ECO:0000259" key="3">
    <source>
        <dbReference type="Pfam" id="PF03432"/>
    </source>
</evidence>
<reference evidence="5 8" key="1">
    <citation type="submission" date="2018-10" db="EMBL/GenBank/DDBJ databases">
        <title>Characterization and genome analysis of a novel bacterium Sphingobium yanoikuyae SJTF8 capable of degrading PAHs.</title>
        <authorList>
            <person name="Yin C."/>
            <person name="Xiong W."/>
            <person name="Liang R."/>
        </authorList>
    </citation>
    <scope>NUCLEOTIDE SEQUENCE [LARGE SCALE GENOMIC DNA]</scope>
    <source>
        <strain evidence="5 8">SJTF8</strain>
    </source>
</reference>
<feature type="domain" description="MobA/VirD2-like nuclease" evidence="3">
    <location>
        <begin position="62"/>
        <end position="187"/>
    </location>
</feature>
<accession>A0A3G2UWZ2</accession>
<dbReference type="InterPro" id="IPR054462">
    <property type="entry name" value="TraI_M"/>
</dbReference>
<reference evidence="7 10" key="3">
    <citation type="submission" date="2020-07" db="EMBL/GenBank/DDBJ databases">
        <title>Whole genome sequence of Sphingobium yanoikuyae A3.</title>
        <authorList>
            <person name="Han S.-S."/>
        </authorList>
    </citation>
    <scope>NUCLEOTIDE SEQUENCE [LARGE SCALE GENOMIC DNA]</scope>
    <source>
        <strain evidence="7 10">A3</strain>
    </source>
</reference>
<name>A0A3G2UWZ2_SPHYA</name>
<evidence type="ECO:0000313" key="7">
    <source>
        <dbReference type="EMBL" id="QNG45187.1"/>
    </source>
</evidence>